<dbReference type="GeneID" id="68858076"/>
<evidence type="ECO:0000256" key="1">
    <source>
        <dbReference type="SAM" id="MobiDB-lite"/>
    </source>
</evidence>
<dbReference type="Gene3D" id="3.40.720.10">
    <property type="entry name" value="Alkaline Phosphatase, subunit A"/>
    <property type="match status" value="1"/>
</dbReference>
<name>A0A897NQC3_9EURY</name>
<dbReference type="Pfam" id="PF00884">
    <property type="entry name" value="Sulfatase"/>
    <property type="match status" value="1"/>
</dbReference>
<sequence>MNTLLVTVDSLRYDHYQYMIHTQDFLGESHDRTFATATATLGCFPTIFTGRTNEPHDIDPTDSFVNEINDFTIGITANQLVSERYGYGGGFDHFTSPITEGGISMKDKIAERIPRGITYDIATRVWSTFERALSIVSDPDPPFRPADEMINEFLENCGDTYFGWLHFMEPHHPYSPRSETGTRARRLSRSAVAGENPDRPEEVRRLYRQEVEELDESLHRLWQSIPSDTQVIFTADHGELLGEYGRWGHPGFLVPELLQVPFATRNIDISSEVVSLLDIPSYILGTEFKDGQFDREVAYASIQDSKAAINRGHIVSTEGSYALGEETEVDSALKRELARFRPSGVSKTDAVEEDLEALGYLE</sequence>
<dbReference type="Proteomes" id="UP000663292">
    <property type="component" value="Chromosome"/>
</dbReference>
<feature type="region of interest" description="Disordered" evidence="1">
    <location>
        <begin position="175"/>
        <end position="200"/>
    </location>
</feature>
<dbReference type="RefSeq" id="WP_229120229.1">
    <property type="nucleotide sequence ID" value="NZ_CP064791.1"/>
</dbReference>
<gene>
    <name evidence="3" type="ORF">HSEST_1439</name>
</gene>
<dbReference type="InterPro" id="IPR017850">
    <property type="entry name" value="Alkaline_phosphatase_core_sf"/>
</dbReference>
<accession>A0A897NQC3</accession>
<organism evidence="3 4">
    <name type="scientific">Halapricum desulfuricans</name>
    <dbReference type="NCBI Taxonomy" id="2841257"/>
    <lineage>
        <taxon>Archaea</taxon>
        <taxon>Methanobacteriati</taxon>
        <taxon>Methanobacteriota</taxon>
        <taxon>Stenosarchaea group</taxon>
        <taxon>Halobacteria</taxon>
        <taxon>Halobacteriales</taxon>
        <taxon>Haloarculaceae</taxon>
        <taxon>Halapricum</taxon>
    </lineage>
</organism>
<evidence type="ECO:0000259" key="2">
    <source>
        <dbReference type="Pfam" id="PF00884"/>
    </source>
</evidence>
<protein>
    <submittedName>
        <fullName evidence="3">Arylsulfatase A or related enzyme</fullName>
    </submittedName>
</protein>
<dbReference type="AlphaFoldDB" id="A0A897NQC3"/>
<dbReference type="SUPFAM" id="SSF53649">
    <property type="entry name" value="Alkaline phosphatase-like"/>
    <property type="match status" value="1"/>
</dbReference>
<feature type="domain" description="Sulfatase N-terminal" evidence="2">
    <location>
        <begin position="2"/>
        <end position="284"/>
    </location>
</feature>
<dbReference type="InterPro" id="IPR000917">
    <property type="entry name" value="Sulfatase_N"/>
</dbReference>
<dbReference type="EMBL" id="CP064791">
    <property type="protein sequence ID" value="QSG14968.1"/>
    <property type="molecule type" value="Genomic_DNA"/>
</dbReference>
<proteinExistence type="predicted"/>
<evidence type="ECO:0000313" key="4">
    <source>
        <dbReference type="Proteomes" id="UP000663292"/>
    </source>
</evidence>
<keyword evidence="4" id="KW-1185">Reference proteome</keyword>
<evidence type="ECO:0000313" key="3">
    <source>
        <dbReference type="EMBL" id="QSG14968.1"/>
    </source>
</evidence>
<reference evidence="3 4" key="1">
    <citation type="submission" date="2020-11" db="EMBL/GenBank/DDBJ databases">
        <title>Carbohydrate-dependent, anaerobic sulfur respiration: A novel catabolism in halophilic archaea.</title>
        <authorList>
            <person name="Sorokin D.Y."/>
            <person name="Messina E."/>
            <person name="Smedile F."/>
            <person name="La Cono V."/>
            <person name="Hallsworth J.E."/>
            <person name="Yakimov M.M."/>
        </authorList>
    </citation>
    <scope>NUCLEOTIDE SEQUENCE [LARGE SCALE GENOMIC DNA]</scope>
    <source>
        <strain evidence="3 4">HSR-Est</strain>
    </source>
</reference>